<evidence type="ECO:0000256" key="1">
    <source>
        <dbReference type="ARBA" id="ARBA00023015"/>
    </source>
</evidence>
<dbReference type="InterPro" id="IPR020449">
    <property type="entry name" value="Tscrpt_reg_AraC-type_HTH"/>
</dbReference>
<comment type="caution">
    <text evidence="5">The sequence shown here is derived from an EMBL/GenBank/DDBJ whole genome shotgun (WGS) entry which is preliminary data.</text>
</comment>
<dbReference type="RefSeq" id="WP_188575730.1">
    <property type="nucleotide sequence ID" value="NZ_BMCT01000001.1"/>
</dbReference>
<keyword evidence="3" id="KW-0804">Transcription</keyword>
<feature type="domain" description="HTH araC/xylS-type" evidence="4">
    <location>
        <begin position="135"/>
        <end position="233"/>
    </location>
</feature>
<sequence>MYLDVIPASPAISRPAGLPFPEAAPDANGTLRVRLDAMGLEIAIPAPGMDAPAAFSSRDAAAQDQVILDLKQALSVAERNESGFGGLYADALRLAIVTRVLGLRQSAGNAPELVAPEATSPRVRTMSSLPKWRLKRVVAYMDENLAESVTLAGMAAAAGLSRMHFAAQFRIATGLRPHEFLLRRRIECAQKLMCETRDSLVQIALDAGFQTQAHFTTVFRRFVGETPHRWRCANGLRAA</sequence>
<dbReference type="AlphaFoldDB" id="A0A917BMF7"/>
<proteinExistence type="predicted"/>
<evidence type="ECO:0000256" key="3">
    <source>
        <dbReference type="ARBA" id="ARBA00023163"/>
    </source>
</evidence>
<dbReference type="PROSITE" id="PS01124">
    <property type="entry name" value="HTH_ARAC_FAMILY_2"/>
    <property type="match status" value="1"/>
</dbReference>
<accession>A0A917BMF7</accession>
<dbReference type="PRINTS" id="PR00032">
    <property type="entry name" value="HTHARAC"/>
</dbReference>
<organism evidence="5 6">
    <name type="scientific">Azorhizobium oxalatiphilum</name>
    <dbReference type="NCBI Taxonomy" id="980631"/>
    <lineage>
        <taxon>Bacteria</taxon>
        <taxon>Pseudomonadati</taxon>
        <taxon>Pseudomonadota</taxon>
        <taxon>Alphaproteobacteria</taxon>
        <taxon>Hyphomicrobiales</taxon>
        <taxon>Xanthobacteraceae</taxon>
        <taxon>Azorhizobium</taxon>
    </lineage>
</organism>
<dbReference type="SUPFAM" id="SSF46689">
    <property type="entry name" value="Homeodomain-like"/>
    <property type="match status" value="2"/>
</dbReference>
<dbReference type="Pfam" id="PF12833">
    <property type="entry name" value="HTH_18"/>
    <property type="match status" value="1"/>
</dbReference>
<evidence type="ECO:0000259" key="4">
    <source>
        <dbReference type="PROSITE" id="PS01124"/>
    </source>
</evidence>
<evidence type="ECO:0000256" key="2">
    <source>
        <dbReference type="ARBA" id="ARBA00023125"/>
    </source>
</evidence>
<dbReference type="Proteomes" id="UP000606044">
    <property type="component" value="Unassembled WGS sequence"/>
</dbReference>
<dbReference type="InterPro" id="IPR050204">
    <property type="entry name" value="AraC_XylS_family_regulators"/>
</dbReference>
<evidence type="ECO:0000313" key="6">
    <source>
        <dbReference type="Proteomes" id="UP000606044"/>
    </source>
</evidence>
<gene>
    <name evidence="5" type="ORF">GCM10007301_08780</name>
</gene>
<protein>
    <recommendedName>
        <fullName evidence="4">HTH araC/xylS-type domain-containing protein</fullName>
    </recommendedName>
</protein>
<dbReference type="InterPro" id="IPR009057">
    <property type="entry name" value="Homeodomain-like_sf"/>
</dbReference>
<reference evidence="5" key="1">
    <citation type="journal article" date="2014" name="Int. J. Syst. Evol. Microbiol.">
        <title>Complete genome sequence of Corynebacterium casei LMG S-19264T (=DSM 44701T), isolated from a smear-ripened cheese.</title>
        <authorList>
            <consortium name="US DOE Joint Genome Institute (JGI-PGF)"/>
            <person name="Walter F."/>
            <person name="Albersmeier A."/>
            <person name="Kalinowski J."/>
            <person name="Ruckert C."/>
        </authorList>
    </citation>
    <scope>NUCLEOTIDE SEQUENCE</scope>
    <source>
        <strain evidence="5">CCM 7897</strain>
    </source>
</reference>
<dbReference type="PROSITE" id="PS00041">
    <property type="entry name" value="HTH_ARAC_FAMILY_1"/>
    <property type="match status" value="1"/>
</dbReference>
<dbReference type="EMBL" id="BMCT01000001">
    <property type="protein sequence ID" value="GGF51556.1"/>
    <property type="molecule type" value="Genomic_DNA"/>
</dbReference>
<keyword evidence="6" id="KW-1185">Reference proteome</keyword>
<dbReference type="Gene3D" id="1.10.10.60">
    <property type="entry name" value="Homeodomain-like"/>
    <property type="match status" value="1"/>
</dbReference>
<keyword evidence="1" id="KW-0805">Transcription regulation</keyword>
<dbReference type="InterPro" id="IPR018060">
    <property type="entry name" value="HTH_AraC"/>
</dbReference>
<reference evidence="5" key="2">
    <citation type="submission" date="2020-09" db="EMBL/GenBank/DDBJ databases">
        <authorList>
            <person name="Sun Q."/>
            <person name="Sedlacek I."/>
        </authorList>
    </citation>
    <scope>NUCLEOTIDE SEQUENCE</scope>
    <source>
        <strain evidence="5">CCM 7897</strain>
    </source>
</reference>
<dbReference type="GO" id="GO:0043565">
    <property type="term" value="F:sequence-specific DNA binding"/>
    <property type="evidence" value="ECO:0007669"/>
    <property type="project" value="InterPro"/>
</dbReference>
<keyword evidence="2" id="KW-0238">DNA-binding</keyword>
<dbReference type="InterPro" id="IPR018062">
    <property type="entry name" value="HTH_AraC-typ_CS"/>
</dbReference>
<name>A0A917BMF7_9HYPH</name>
<dbReference type="PANTHER" id="PTHR46796:SF14">
    <property type="entry name" value="TRANSCRIPTIONAL REGULATORY PROTEIN"/>
    <property type="match status" value="1"/>
</dbReference>
<evidence type="ECO:0000313" key="5">
    <source>
        <dbReference type="EMBL" id="GGF51556.1"/>
    </source>
</evidence>
<dbReference type="PANTHER" id="PTHR46796">
    <property type="entry name" value="HTH-TYPE TRANSCRIPTIONAL ACTIVATOR RHAS-RELATED"/>
    <property type="match status" value="1"/>
</dbReference>
<dbReference type="SMART" id="SM00342">
    <property type="entry name" value="HTH_ARAC"/>
    <property type="match status" value="1"/>
</dbReference>
<dbReference type="GO" id="GO:0003700">
    <property type="term" value="F:DNA-binding transcription factor activity"/>
    <property type="evidence" value="ECO:0007669"/>
    <property type="project" value="InterPro"/>
</dbReference>